<protein>
    <recommendedName>
        <fullName evidence="10">Multidrug and toxic compound extrusion protein</fullName>
    </recommendedName>
</protein>
<keyword evidence="5 7" id="KW-0472">Membrane</keyword>
<evidence type="ECO:0000313" key="9">
    <source>
        <dbReference type="Proteomes" id="UP000008141"/>
    </source>
</evidence>
<feature type="transmembrane region" description="Helical" evidence="7">
    <location>
        <begin position="405"/>
        <end position="429"/>
    </location>
</feature>
<feature type="transmembrane region" description="Helical" evidence="7">
    <location>
        <begin position="295"/>
        <end position="315"/>
    </location>
</feature>
<dbReference type="GO" id="GO:0015297">
    <property type="term" value="F:antiporter activity"/>
    <property type="evidence" value="ECO:0007669"/>
    <property type="project" value="InterPro"/>
</dbReference>
<dbReference type="KEGG" id="cvr:CHLNCDRAFT_134737"/>
<dbReference type="Pfam" id="PF01554">
    <property type="entry name" value="MatE"/>
    <property type="match status" value="2"/>
</dbReference>
<evidence type="ECO:0000256" key="6">
    <source>
        <dbReference type="SAM" id="MobiDB-lite"/>
    </source>
</evidence>
<evidence type="ECO:0000256" key="1">
    <source>
        <dbReference type="ARBA" id="ARBA00004141"/>
    </source>
</evidence>
<dbReference type="STRING" id="554065.E1ZGN1"/>
<comment type="subcellular location">
    <subcellularLocation>
        <location evidence="1">Membrane</location>
        <topology evidence="1">Multi-pass membrane protein</topology>
    </subcellularLocation>
</comment>
<sequence>MTATRASHRAATAAASSGGGGGTPPLGVAAVRHASAGSSISGTGGETGQLAHVALGIKSRGPSPPTAASSGRQTTVAQQHSRHLFYQAVPQHVSTHPLRSPYDGEIWLLFLPALIAGVLEPIQQTAESILLGALGLGTVLFQFAVGFLACLIIATTPRVAAHSDNKALASRATAQGMWVAVVAGVALQAAVWAKAPDIITFMSSSDATVASLAVLYLRARSWGLPAALVMMIFHVRDMACLPGPADVRPYARMTAPLAVNNLSALLPTLVATSAATALGVQHLGAHTILRQVMGFWLQLFIAFNATAHSLIANSLSRQREGRAAEVLVRIAQLAVAVSLPLAAALFAGRGLLPDLFTEDVLVQREVAEVLPFLLLLMPLDALGTVLEGGLLGASDTGYLGARTAASCAVSLLVLGIASLTHGSLLALYISSGYRWNY</sequence>
<evidence type="ECO:0000256" key="4">
    <source>
        <dbReference type="ARBA" id="ARBA00022989"/>
    </source>
</evidence>
<dbReference type="GeneID" id="17354328"/>
<dbReference type="AlphaFoldDB" id="E1ZGN1"/>
<feature type="region of interest" description="Disordered" evidence="6">
    <location>
        <begin position="1"/>
        <end position="28"/>
    </location>
</feature>
<dbReference type="InParanoid" id="E1ZGN1"/>
<evidence type="ECO:0000313" key="8">
    <source>
        <dbReference type="EMBL" id="EFN54965.1"/>
    </source>
</evidence>
<dbReference type="GO" id="GO:0016020">
    <property type="term" value="C:membrane"/>
    <property type="evidence" value="ECO:0007669"/>
    <property type="project" value="UniProtKB-SubCell"/>
</dbReference>
<dbReference type="PANTHER" id="PTHR42893:SF46">
    <property type="entry name" value="PROTEIN DETOXIFICATION 44, CHLOROPLASTIC"/>
    <property type="match status" value="1"/>
</dbReference>
<name>E1ZGN1_CHLVA</name>
<gene>
    <name evidence="8" type="ORF">CHLNCDRAFT_134737</name>
</gene>
<evidence type="ECO:0000256" key="5">
    <source>
        <dbReference type="ARBA" id="ARBA00023136"/>
    </source>
</evidence>
<keyword evidence="4 7" id="KW-1133">Transmembrane helix</keyword>
<dbReference type="RefSeq" id="XP_005847067.1">
    <property type="nucleotide sequence ID" value="XM_005847005.1"/>
</dbReference>
<accession>E1ZGN1</accession>
<keyword evidence="3 7" id="KW-0812">Transmembrane</keyword>
<dbReference type="GO" id="GO:0042910">
    <property type="term" value="F:xenobiotic transmembrane transporter activity"/>
    <property type="evidence" value="ECO:0007669"/>
    <property type="project" value="InterPro"/>
</dbReference>
<evidence type="ECO:0000256" key="2">
    <source>
        <dbReference type="ARBA" id="ARBA00010199"/>
    </source>
</evidence>
<feature type="transmembrane region" description="Helical" evidence="7">
    <location>
        <begin position="175"/>
        <end position="192"/>
    </location>
</feature>
<proteinExistence type="inferred from homology"/>
<organism evidence="9">
    <name type="scientific">Chlorella variabilis</name>
    <name type="common">Green alga</name>
    <dbReference type="NCBI Taxonomy" id="554065"/>
    <lineage>
        <taxon>Eukaryota</taxon>
        <taxon>Viridiplantae</taxon>
        <taxon>Chlorophyta</taxon>
        <taxon>core chlorophytes</taxon>
        <taxon>Trebouxiophyceae</taxon>
        <taxon>Chlorellales</taxon>
        <taxon>Chlorellaceae</taxon>
        <taxon>Chlorella clade</taxon>
        <taxon>Chlorella</taxon>
    </lineage>
</organism>
<dbReference type="PANTHER" id="PTHR42893">
    <property type="entry name" value="PROTEIN DETOXIFICATION 44, CHLOROPLASTIC-RELATED"/>
    <property type="match status" value="1"/>
</dbReference>
<feature type="transmembrane region" description="Helical" evidence="7">
    <location>
        <begin position="129"/>
        <end position="154"/>
    </location>
</feature>
<comment type="similarity">
    <text evidence="2">Belongs to the multi antimicrobial extrusion (MATE) (TC 2.A.66.1) family.</text>
</comment>
<keyword evidence="9" id="KW-1185">Reference proteome</keyword>
<dbReference type="EMBL" id="GL433846">
    <property type="protein sequence ID" value="EFN54965.1"/>
    <property type="molecule type" value="Genomic_DNA"/>
</dbReference>
<dbReference type="OrthoDB" id="2126698at2759"/>
<evidence type="ECO:0008006" key="10">
    <source>
        <dbReference type="Google" id="ProtNLM"/>
    </source>
</evidence>
<feature type="compositionally biased region" description="Low complexity" evidence="6">
    <location>
        <begin position="1"/>
        <end position="16"/>
    </location>
</feature>
<evidence type="ECO:0000256" key="7">
    <source>
        <dbReference type="SAM" id="Phobius"/>
    </source>
</evidence>
<feature type="transmembrane region" description="Helical" evidence="7">
    <location>
        <begin position="327"/>
        <end position="352"/>
    </location>
</feature>
<evidence type="ECO:0000256" key="3">
    <source>
        <dbReference type="ARBA" id="ARBA00022692"/>
    </source>
</evidence>
<reference evidence="8 9" key="1">
    <citation type="journal article" date="2010" name="Plant Cell">
        <title>The Chlorella variabilis NC64A genome reveals adaptation to photosymbiosis, coevolution with viruses, and cryptic sex.</title>
        <authorList>
            <person name="Blanc G."/>
            <person name="Duncan G."/>
            <person name="Agarkova I."/>
            <person name="Borodovsky M."/>
            <person name="Gurnon J."/>
            <person name="Kuo A."/>
            <person name="Lindquist E."/>
            <person name="Lucas S."/>
            <person name="Pangilinan J."/>
            <person name="Polle J."/>
            <person name="Salamov A."/>
            <person name="Terry A."/>
            <person name="Yamada T."/>
            <person name="Dunigan D.D."/>
            <person name="Grigoriev I.V."/>
            <person name="Claverie J.M."/>
            <person name="Van Etten J.L."/>
        </authorList>
    </citation>
    <scope>NUCLEOTIDE SEQUENCE [LARGE SCALE GENOMIC DNA]</scope>
    <source>
        <strain evidence="8 9">NC64A</strain>
    </source>
</reference>
<feature type="transmembrane region" description="Helical" evidence="7">
    <location>
        <begin position="372"/>
        <end position="393"/>
    </location>
</feature>
<dbReference type="InterPro" id="IPR044644">
    <property type="entry name" value="DinF-like"/>
</dbReference>
<feature type="transmembrane region" description="Helical" evidence="7">
    <location>
        <begin position="262"/>
        <end position="283"/>
    </location>
</feature>
<dbReference type="InterPro" id="IPR002528">
    <property type="entry name" value="MATE_fam"/>
</dbReference>
<dbReference type="Proteomes" id="UP000008141">
    <property type="component" value="Unassembled WGS sequence"/>
</dbReference>